<organism evidence="2 4">
    <name type="scientific">Paenibacillus odorifer</name>
    <dbReference type="NCBI Taxonomy" id="189426"/>
    <lineage>
        <taxon>Bacteria</taxon>
        <taxon>Bacillati</taxon>
        <taxon>Bacillota</taxon>
        <taxon>Bacilli</taxon>
        <taxon>Bacillales</taxon>
        <taxon>Paenibacillaceae</taxon>
        <taxon>Paenibacillus</taxon>
    </lineage>
</organism>
<dbReference type="Proteomes" id="UP000187425">
    <property type="component" value="Unassembled WGS sequence"/>
</dbReference>
<dbReference type="NCBIfam" id="TIGR04066">
    <property type="entry name" value="nat_prod_clost"/>
    <property type="match status" value="1"/>
</dbReference>
<accession>A0A1R0ZIV7</accession>
<reference evidence="2 4" key="1">
    <citation type="submission" date="2016-11" db="EMBL/GenBank/DDBJ databases">
        <title>Paenibacillus species isolates.</title>
        <authorList>
            <person name="Beno S.M."/>
        </authorList>
    </citation>
    <scope>NUCLEOTIDE SEQUENCE [LARGE SCALE GENOMIC DNA]</scope>
    <source>
        <strain evidence="2 4">FSL H7-0443</strain>
        <strain evidence="1 3">FSL R5-0923</strain>
    </source>
</reference>
<dbReference type="AlphaFoldDB" id="A0A1R0ZIV7"/>
<protein>
    <submittedName>
        <fullName evidence="2">Uncharacterized protein</fullName>
    </submittedName>
</protein>
<comment type="caution">
    <text evidence="2">The sequence shown here is derived from an EMBL/GenBank/DDBJ whole genome shotgun (WGS) entry which is preliminary data.</text>
</comment>
<evidence type="ECO:0000313" key="3">
    <source>
        <dbReference type="Proteomes" id="UP000187313"/>
    </source>
</evidence>
<name>A0A1R0ZIV7_9BACL</name>
<dbReference type="InterPro" id="IPR027417">
    <property type="entry name" value="P-loop_NTPase"/>
</dbReference>
<evidence type="ECO:0000313" key="2">
    <source>
        <dbReference type="EMBL" id="OME70745.1"/>
    </source>
</evidence>
<proteinExistence type="predicted"/>
<evidence type="ECO:0000313" key="1">
    <source>
        <dbReference type="EMBL" id="OMD47702.1"/>
    </source>
</evidence>
<dbReference type="Gene3D" id="3.40.50.300">
    <property type="entry name" value="P-loop containing nucleotide triphosphate hydrolases"/>
    <property type="match status" value="1"/>
</dbReference>
<keyword evidence="3" id="KW-1185">Reference proteome</keyword>
<dbReference type="InterPro" id="IPR023823">
    <property type="entry name" value="CHP04066_peptide_maturation"/>
</dbReference>
<dbReference type="Proteomes" id="UP000187313">
    <property type="component" value="Unassembled WGS sequence"/>
</dbReference>
<gene>
    <name evidence="1" type="ORF">BSK51_24350</name>
    <name evidence="2" type="ORF">BSK65_12610</name>
</gene>
<dbReference type="EMBL" id="MPTW01000005">
    <property type="protein sequence ID" value="OME70745.1"/>
    <property type="molecule type" value="Genomic_DNA"/>
</dbReference>
<evidence type="ECO:0000313" key="4">
    <source>
        <dbReference type="Proteomes" id="UP000187425"/>
    </source>
</evidence>
<sequence>MKKKLAVYPFHKGLMPLLLTESELQNFELIYAVVPKGWESFDEVDDTKKALICDEESFYLNDLINSVDVLLLCKPQFQVDESGYCRLTSLAEEKGKHIMYVAELKTVLNQSTIEGWECLNLEHPSISKQKALASIDVPVILIMGMGENCGKWNLQLKLSENFRNSGYKMSLISSNALSRLWGYHTIPDIIDGNDLTFSEQVESINAYIKYIEQAENPDVIIIGVPGSILKYSTSVPNGYGYIPFLISNAVTPDITILSLYNGNYEESHLKEMKSTCLYKYGVNIDYYHISENVCLYNPEARQLEYYSVDYLDSVENNSYSQEGMYTFNLSNSTSQEEAFRRIISELQNNIPMI</sequence>
<dbReference type="EMBL" id="MPTD01000018">
    <property type="protein sequence ID" value="OMD47702.1"/>
    <property type="molecule type" value="Genomic_DNA"/>
</dbReference>
<dbReference type="RefSeq" id="WP_076284642.1">
    <property type="nucleotide sequence ID" value="NZ_MPTD01000018.1"/>
</dbReference>
<dbReference type="OrthoDB" id="5464925at2"/>